<dbReference type="PATRIC" id="fig|997347.4.peg.1035"/>
<sequence length="64" mass="7815">MKDIRLLELYDRLLKNADIDIKKYAEENKINIRTAERDIKTIRNFLAKKIRQNLFIIQKRKNIN</sequence>
<organism evidence="1 2">
    <name type="scientific">Fusobacterium animalis ATCC 51191</name>
    <dbReference type="NCBI Taxonomy" id="997347"/>
    <lineage>
        <taxon>Bacteria</taxon>
        <taxon>Fusobacteriati</taxon>
        <taxon>Fusobacteriota</taxon>
        <taxon>Fusobacteriia</taxon>
        <taxon>Fusobacteriales</taxon>
        <taxon>Fusobacteriaceae</taxon>
        <taxon>Fusobacterium</taxon>
    </lineage>
</organism>
<evidence type="ECO:0000313" key="2">
    <source>
        <dbReference type="Proteomes" id="UP000005392"/>
    </source>
</evidence>
<keyword evidence="2" id="KW-1185">Reference proteome</keyword>
<evidence type="ECO:0008006" key="3">
    <source>
        <dbReference type="Google" id="ProtNLM"/>
    </source>
</evidence>
<gene>
    <name evidence="1" type="ORF">HMPREF9094_1111</name>
</gene>
<proteinExistence type="predicted"/>
<dbReference type="HOGENOM" id="CLU_2861290_0_0_0"/>
<accession>F9EMF6</accession>
<dbReference type="AlphaFoldDB" id="F9EMF6"/>
<comment type="caution">
    <text evidence="1">The sequence shown here is derived from an EMBL/GenBank/DDBJ whole genome shotgun (WGS) entry which is preliminary data.</text>
</comment>
<dbReference type="Proteomes" id="UP000005392">
    <property type="component" value="Unassembled WGS sequence"/>
</dbReference>
<dbReference type="EMBL" id="AFQD01000178">
    <property type="protein sequence ID" value="EGQ79862.1"/>
    <property type="molecule type" value="Genomic_DNA"/>
</dbReference>
<reference evidence="1 2" key="1">
    <citation type="submission" date="2011-05" db="EMBL/GenBank/DDBJ databases">
        <authorList>
            <person name="Muzny D."/>
            <person name="Qin X."/>
            <person name="Deng J."/>
            <person name="Jiang H."/>
            <person name="Liu Y."/>
            <person name="Qu J."/>
            <person name="Song X.-Z."/>
            <person name="Zhang L."/>
            <person name="Thornton R."/>
            <person name="Coyle M."/>
            <person name="Francisco L."/>
            <person name="Jackson L."/>
            <person name="Javaid M."/>
            <person name="Korchina V."/>
            <person name="Kovar C."/>
            <person name="Mata R."/>
            <person name="Mathew T."/>
            <person name="Ngo R."/>
            <person name="Nguyen L."/>
            <person name="Nguyen N."/>
            <person name="Okwuonu G."/>
            <person name="Ongeri F."/>
            <person name="Pham C."/>
            <person name="Simmons D."/>
            <person name="Wilczek-Boney K."/>
            <person name="Hale W."/>
            <person name="Jakkamsetti A."/>
            <person name="Pham P."/>
            <person name="Ruth R."/>
            <person name="San Lucas F."/>
            <person name="Warren J."/>
            <person name="Zhang J."/>
            <person name="Zhao Z."/>
            <person name="Zhou C."/>
            <person name="Zhu D."/>
            <person name="Lee S."/>
            <person name="Bess C."/>
            <person name="Blankenburg K."/>
            <person name="Forbes L."/>
            <person name="Fu Q."/>
            <person name="Gubbala S."/>
            <person name="Hirani K."/>
            <person name="Jayaseelan J.C."/>
            <person name="Lara F."/>
            <person name="Munidasa M."/>
            <person name="Palculict T."/>
            <person name="Patil S."/>
            <person name="Pu L.-L."/>
            <person name="Saada N."/>
            <person name="Tang L."/>
            <person name="Weissenberger G."/>
            <person name="Zhu Y."/>
            <person name="Hemphill L."/>
            <person name="Shang Y."/>
            <person name="Youmans B."/>
            <person name="Ayvaz T."/>
            <person name="Ross M."/>
            <person name="Santibanez J."/>
            <person name="Aqrawi P."/>
            <person name="Gross S."/>
            <person name="Joshi V."/>
            <person name="Fowler G."/>
            <person name="Nazareth L."/>
            <person name="Reid J."/>
            <person name="Worley K."/>
            <person name="Petrosino J."/>
            <person name="Highlander S."/>
            <person name="Gibbs R."/>
        </authorList>
    </citation>
    <scope>NUCLEOTIDE SEQUENCE [LARGE SCALE GENOMIC DNA]</scope>
    <source>
        <strain evidence="1 2">ATCC 51191</strain>
    </source>
</reference>
<name>F9EMF6_9FUSO</name>
<evidence type="ECO:0000313" key="1">
    <source>
        <dbReference type="EMBL" id="EGQ79862.1"/>
    </source>
</evidence>
<protein>
    <recommendedName>
        <fullName evidence="3">Helix-turn-helix type 11 domain-containing protein</fullName>
    </recommendedName>
</protein>